<feature type="compositionally biased region" description="Low complexity" evidence="1">
    <location>
        <begin position="131"/>
        <end position="150"/>
    </location>
</feature>
<gene>
    <name evidence="2" type="ORF">HRTV-25_gp19</name>
</gene>
<evidence type="ECO:0000313" key="3">
    <source>
        <dbReference type="Proteomes" id="UP000827232"/>
    </source>
</evidence>
<protein>
    <submittedName>
        <fullName evidence="2">Uncharacterized protein</fullName>
    </submittedName>
</protein>
<name>A0AAE9BXJ9_9CAUD</name>
<evidence type="ECO:0000256" key="1">
    <source>
        <dbReference type="SAM" id="MobiDB-lite"/>
    </source>
</evidence>
<proteinExistence type="predicted"/>
<reference evidence="2" key="1">
    <citation type="submission" date="2021-05" db="EMBL/GenBank/DDBJ databases">
        <title>Diversity, taxonomy and evolution of archaeal viruses of the class Caudoviricetes.</title>
        <authorList>
            <person name="Liu Y."/>
            <person name="Demina T.A."/>
            <person name="Roux S."/>
            <person name="Aiewsakun P."/>
            <person name="Kazlauskas D."/>
            <person name="Simmonds P."/>
            <person name="Prangishvili D."/>
            <person name="Oksanen H.M."/>
            <person name="Krupovic M."/>
        </authorList>
    </citation>
    <scope>NUCLEOTIDE SEQUENCE</scope>
    <source>
        <strain evidence="2">HRTV-25/14</strain>
    </source>
</reference>
<dbReference type="Proteomes" id="UP000827232">
    <property type="component" value="Segment"/>
</dbReference>
<organism evidence="2 3">
    <name type="scientific">Halorubrum tailed virus 25</name>
    <dbReference type="NCBI Taxonomy" id="2878006"/>
    <lineage>
        <taxon>Viruses</taxon>
        <taxon>Duplodnaviria</taxon>
        <taxon>Heunggongvirae</taxon>
        <taxon>Uroviricota</taxon>
        <taxon>Caudoviricetes</taxon>
        <taxon>Thumleimavirales</taxon>
        <taxon>Hafunaviridae</taxon>
        <taxon>Laminvirus</taxon>
        <taxon>Laminvirus thailandense</taxon>
        <taxon>Laminvirus HRTV25</taxon>
    </lineage>
</organism>
<dbReference type="EMBL" id="MZ334521">
    <property type="protein sequence ID" value="UBF22600.1"/>
    <property type="molecule type" value="Genomic_DNA"/>
</dbReference>
<accession>A0AAE9BXJ9</accession>
<keyword evidence="3" id="KW-1185">Reference proteome</keyword>
<feature type="region of interest" description="Disordered" evidence="1">
    <location>
        <begin position="130"/>
        <end position="158"/>
    </location>
</feature>
<sequence>MATFRVDVDGKKVARRIRDRIEDGVDSAADEINDEMRQVAKGKIRDENAVFTRELLHGFTDAKVTFGKSTVASLRNLSDHAPYQERGVSGIYKKRDTPYSYKNKKPPLDALIPWVIQNLHGSFWPDDLGDPPDGYGDSVASAPSSSSRTAGSGGVDVVNTENGVPLDENRMYAGETGFVSQSINDPFDVSELFPYQNVVLYDVDFKRYLRGTVTGFPSADDSNVKIDVDRVGGGTFKVFANNEGNFRIAGYEDFEQASESSLKARLKGYFDTEIRGNQGQYLGGSRGLTDPDPSRMDWVRDKWANRIWDSYKDKWYVKEQFRLLDAVLDYKSSAVGNKLGGIGRLNGSRKYVGVFLSQQNLQAKKISEAKYLDTLIHESEHALSAVADFDHPGDNAFGPDILRYAEFDRDGIELTGRVQDDGGKPINLPTDAKQQLFHDGDGNPIGGYDWMGEAYDAAQSGQSGIESYSPSFAAGSDEEVRLLHEAANYAYWLQTVAVTEGRGGGSVDDKDPLFVEWSYSITNAEETLATFHKVMSSEFDFDEDRIRMIALLYPWLIEAWLKVHNPSNDVKDLLQELGFNV</sequence>
<evidence type="ECO:0000313" key="2">
    <source>
        <dbReference type="EMBL" id="UBF22600.1"/>
    </source>
</evidence>